<dbReference type="EMBL" id="JACICF010000001">
    <property type="protein sequence ID" value="MBB3763712.1"/>
    <property type="molecule type" value="Genomic_DNA"/>
</dbReference>
<keyword evidence="1" id="KW-0472">Membrane</keyword>
<evidence type="ECO:0000256" key="1">
    <source>
        <dbReference type="SAM" id="Phobius"/>
    </source>
</evidence>
<evidence type="ECO:0000313" key="2">
    <source>
        <dbReference type="EMBL" id="MBB3763712.1"/>
    </source>
</evidence>
<evidence type="ECO:0008006" key="4">
    <source>
        <dbReference type="Google" id="ProtNLM"/>
    </source>
</evidence>
<name>A0A839Z222_9SPHN</name>
<reference evidence="2 3" key="1">
    <citation type="submission" date="2020-08" db="EMBL/GenBank/DDBJ databases">
        <title>Genomic Encyclopedia of Type Strains, Phase IV (KMG-IV): sequencing the most valuable type-strain genomes for metagenomic binning, comparative biology and taxonomic classification.</title>
        <authorList>
            <person name="Goeker M."/>
        </authorList>
    </citation>
    <scope>NUCLEOTIDE SEQUENCE [LARGE SCALE GENOMIC DNA]</scope>
    <source>
        <strain evidence="2 3">DSM 24194</strain>
    </source>
</reference>
<keyword evidence="3" id="KW-1185">Reference proteome</keyword>
<accession>A0A839Z222</accession>
<keyword evidence="1" id="KW-0812">Transmembrane</keyword>
<dbReference type="RefSeq" id="WP_183933042.1">
    <property type="nucleotide sequence ID" value="NZ_JACICF010000001.1"/>
</dbReference>
<gene>
    <name evidence="2" type="ORF">FHS50_000735</name>
</gene>
<dbReference type="Proteomes" id="UP000578569">
    <property type="component" value="Unassembled WGS sequence"/>
</dbReference>
<evidence type="ECO:0000313" key="3">
    <source>
        <dbReference type="Proteomes" id="UP000578569"/>
    </source>
</evidence>
<sequence length="146" mass="15871">MVERSKWLATATLLVLIAVILLFAAQVVGADYLAVDRPFFYASLLPMPLYIFAIGAVWRALVALSENRRQGVIGRLLRRVGIALFIGSLLEVFGVALLAQLLGEGGPLFIFDLTAITVGVLGAGLTIFSRHLSEAAEVRRELDEFV</sequence>
<dbReference type="AlphaFoldDB" id="A0A839Z222"/>
<keyword evidence="1" id="KW-1133">Transmembrane helix</keyword>
<proteinExistence type="predicted"/>
<protein>
    <recommendedName>
        <fullName evidence="4">DUF2975 domain-containing protein</fullName>
    </recommendedName>
</protein>
<feature type="transmembrane region" description="Helical" evidence="1">
    <location>
        <begin position="82"/>
        <end position="102"/>
    </location>
</feature>
<comment type="caution">
    <text evidence="2">The sequence shown here is derived from an EMBL/GenBank/DDBJ whole genome shotgun (WGS) entry which is preliminary data.</text>
</comment>
<feature type="transmembrane region" description="Helical" evidence="1">
    <location>
        <begin position="39"/>
        <end position="61"/>
    </location>
</feature>
<organism evidence="2 3">
    <name type="scientific">Sphingomicrobium lutaoense</name>
    <dbReference type="NCBI Taxonomy" id="515949"/>
    <lineage>
        <taxon>Bacteria</taxon>
        <taxon>Pseudomonadati</taxon>
        <taxon>Pseudomonadota</taxon>
        <taxon>Alphaproteobacteria</taxon>
        <taxon>Sphingomonadales</taxon>
        <taxon>Sphingomonadaceae</taxon>
        <taxon>Sphingomicrobium</taxon>
    </lineage>
</organism>
<feature type="transmembrane region" description="Helical" evidence="1">
    <location>
        <begin position="108"/>
        <end position="129"/>
    </location>
</feature>